<accession>A0ABQ7SN41</accession>
<dbReference type="EMBL" id="JAIPUX010005289">
    <property type="protein sequence ID" value="KAH0618698.1"/>
    <property type="molecule type" value="Genomic_DNA"/>
</dbReference>
<gene>
    <name evidence="2" type="ORF">JD844_018120</name>
</gene>
<dbReference type="PANTHER" id="PTHR28601:SF1">
    <property type="entry name" value="COILED-COIL DOMAIN-CONTAINING PROTEIN 24"/>
    <property type="match status" value="1"/>
</dbReference>
<dbReference type="Proteomes" id="UP000826234">
    <property type="component" value="Unassembled WGS sequence"/>
</dbReference>
<organism evidence="2 3">
    <name type="scientific">Phrynosoma platyrhinos</name>
    <name type="common">Desert horned lizard</name>
    <dbReference type="NCBI Taxonomy" id="52577"/>
    <lineage>
        <taxon>Eukaryota</taxon>
        <taxon>Metazoa</taxon>
        <taxon>Chordata</taxon>
        <taxon>Craniata</taxon>
        <taxon>Vertebrata</taxon>
        <taxon>Euteleostomi</taxon>
        <taxon>Lepidosauria</taxon>
        <taxon>Squamata</taxon>
        <taxon>Bifurcata</taxon>
        <taxon>Unidentata</taxon>
        <taxon>Episquamata</taxon>
        <taxon>Toxicofera</taxon>
        <taxon>Iguania</taxon>
        <taxon>Phrynosomatidae</taxon>
        <taxon>Phrynosomatinae</taxon>
        <taxon>Phrynosoma</taxon>
    </lineage>
</organism>
<evidence type="ECO:0000313" key="3">
    <source>
        <dbReference type="Proteomes" id="UP000826234"/>
    </source>
</evidence>
<dbReference type="InterPro" id="IPR031367">
    <property type="entry name" value="CCDC24"/>
</dbReference>
<sequence>MCWWIFYNYLLSYLHHISFLPLKASGLALEIAAMLSLPSAPGEPLQPVPSLWRMLEEQLAPSERLEVKAVLGDDVVERNLELHAEVQTLLEFYQELRLGHQSLEPSPVPASDSRALLAAPPHLKELVREEIRLLLTGLQQKALQEGRDQGSAIAKYSPRVVTFALRVNAGSSRPSSGNSVRIRPISFGITDELGVFSNKLNIAHIGEVTSQLRTLLESECCALERYISYLQDQLEDAHRHTAELQEAAHEPTMAGMQSSGLMPLGRELQEEKRAMERDLQLSQAKPSSSPSLMSKQLRTSSYSPQPSHPRTPGKRFSFGEIHPASNVATPLHPRDRKSTLCHQTPSCQGPLTKGQVGWMHLEGEEFSQAKKDNQSLLSRSVIPTPPDKEGRIASSYRTAVPELDSVFQPMPPVEPCPLPRFCLRTRLLRCKGPS</sequence>
<evidence type="ECO:0000313" key="2">
    <source>
        <dbReference type="EMBL" id="KAH0618698.1"/>
    </source>
</evidence>
<comment type="caution">
    <text evidence="2">The sequence shown here is derived from an EMBL/GenBank/DDBJ whole genome shotgun (WGS) entry which is preliminary data.</text>
</comment>
<feature type="region of interest" description="Disordered" evidence="1">
    <location>
        <begin position="275"/>
        <end position="346"/>
    </location>
</feature>
<evidence type="ECO:0000256" key="1">
    <source>
        <dbReference type="SAM" id="MobiDB-lite"/>
    </source>
</evidence>
<dbReference type="PANTHER" id="PTHR28601">
    <property type="entry name" value="COILED-COIL DOMAIN-CONTAINING PROTEIN 24"/>
    <property type="match status" value="1"/>
</dbReference>
<name>A0ABQ7SN41_PHRPL</name>
<feature type="compositionally biased region" description="Polar residues" evidence="1">
    <location>
        <begin position="280"/>
        <end position="305"/>
    </location>
</feature>
<protein>
    <recommendedName>
        <fullName evidence="4">Coiled-coil domain containing 24</fullName>
    </recommendedName>
</protein>
<dbReference type="Pfam" id="PF15669">
    <property type="entry name" value="CCDC24"/>
    <property type="match status" value="1"/>
</dbReference>
<proteinExistence type="predicted"/>
<keyword evidence="3" id="KW-1185">Reference proteome</keyword>
<evidence type="ECO:0008006" key="4">
    <source>
        <dbReference type="Google" id="ProtNLM"/>
    </source>
</evidence>
<reference evidence="2 3" key="1">
    <citation type="journal article" date="2022" name="Gigascience">
        <title>A chromosome-level genome assembly and annotation of the desert horned lizard, Phrynosoma platyrhinos, provides insight into chromosomal rearrangements among reptiles.</title>
        <authorList>
            <person name="Koochekian N."/>
            <person name="Ascanio A."/>
            <person name="Farleigh K."/>
            <person name="Card D.C."/>
            <person name="Schield D.R."/>
            <person name="Castoe T.A."/>
            <person name="Jezkova T."/>
        </authorList>
    </citation>
    <scope>NUCLEOTIDE SEQUENCE [LARGE SCALE GENOMIC DNA]</scope>
    <source>
        <strain evidence="2">NK-2021</strain>
    </source>
</reference>